<feature type="transmembrane region" description="Helical" evidence="6">
    <location>
        <begin position="656"/>
        <end position="676"/>
    </location>
</feature>
<dbReference type="InterPro" id="IPR001757">
    <property type="entry name" value="P_typ_ATPase"/>
</dbReference>
<dbReference type="InterPro" id="IPR023214">
    <property type="entry name" value="HAD_sf"/>
</dbReference>
<proteinExistence type="predicted"/>
<evidence type="ECO:0000313" key="9">
    <source>
        <dbReference type="Proteomes" id="UP001500929"/>
    </source>
</evidence>
<dbReference type="PANTHER" id="PTHR42861">
    <property type="entry name" value="CALCIUM-TRANSPORTING ATPASE"/>
    <property type="match status" value="1"/>
</dbReference>
<dbReference type="Gene3D" id="2.70.150.10">
    <property type="entry name" value="Calcium-transporting ATPase, cytoplasmic transduction domain A"/>
    <property type="match status" value="1"/>
</dbReference>
<feature type="transmembrane region" description="Helical" evidence="6">
    <location>
        <begin position="219"/>
        <end position="245"/>
    </location>
</feature>
<dbReference type="SFLD" id="SFLDF00027">
    <property type="entry name" value="p-type_atpase"/>
    <property type="match status" value="1"/>
</dbReference>
<dbReference type="Pfam" id="PF00702">
    <property type="entry name" value="Hydrolase"/>
    <property type="match status" value="1"/>
</dbReference>
<keyword evidence="9" id="KW-1185">Reference proteome</keyword>
<reference evidence="8 9" key="1">
    <citation type="journal article" date="2019" name="Int. J. Syst. Evol. Microbiol.">
        <title>The Global Catalogue of Microorganisms (GCM) 10K type strain sequencing project: providing services to taxonomists for standard genome sequencing and annotation.</title>
        <authorList>
            <consortium name="The Broad Institute Genomics Platform"/>
            <consortium name="The Broad Institute Genome Sequencing Center for Infectious Disease"/>
            <person name="Wu L."/>
            <person name="Ma J."/>
        </authorList>
    </citation>
    <scope>NUCLEOTIDE SEQUENCE [LARGE SCALE GENOMIC DNA]</scope>
    <source>
        <strain evidence="8 9">JCM 16117</strain>
    </source>
</reference>
<dbReference type="InterPro" id="IPR044492">
    <property type="entry name" value="P_typ_ATPase_HD_dom"/>
</dbReference>
<gene>
    <name evidence="8" type="ORF">GCM10009851_01010</name>
</gene>
<feature type="transmembrane region" description="Helical" evidence="6">
    <location>
        <begin position="688"/>
        <end position="707"/>
    </location>
</feature>
<dbReference type="PROSITE" id="PS00154">
    <property type="entry name" value="ATPASE_E1_E2"/>
    <property type="match status" value="1"/>
</dbReference>
<dbReference type="NCBIfam" id="TIGR01494">
    <property type="entry name" value="ATPase_P-type"/>
    <property type="match status" value="1"/>
</dbReference>
<dbReference type="EMBL" id="BAAAQY010000001">
    <property type="protein sequence ID" value="GAA2222157.1"/>
    <property type="molecule type" value="Genomic_DNA"/>
</dbReference>
<dbReference type="PRINTS" id="PR00120">
    <property type="entry name" value="HATPASE"/>
</dbReference>
<organism evidence="8 9">
    <name type="scientific">Herbiconiux moechotypicola</name>
    <dbReference type="NCBI Taxonomy" id="637393"/>
    <lineage>
        <taxon>Bacteria</taxon>
        <taxon>Bacillati</taxon>
        <taxon>Actinomycetota</taxon>
        <taxon>Actinomycetes</taxon>
        <taxon>Micrococcales</taxon>
        <taxon>Microbacteriaceae</taxon>
        <taxon>Herbiconiux</taxon>
    </lineage>
</organism>
<evidence type="ECO:0000256" key="6">
    <source>
        <dbReference type="SAM" id="Phobius"/>
    </source>
</evidence>
<dbReference type="InterPro" id="IPR023298">
    <property type="entry name" value="ATPase_P-typ_TM_dom_sf"/>
</dbReference>
<feature type="transmembrane region" description="Helical" evidence="6">
    <location>
        <begin position="777"/>
        <end position="798"/>
    </location>
</feature>
<keyword evidence="5 6" id="KW-0472">Membrane</keyword>
<comment type="subcellular location">
    <subcellularLocation>
        <location evidence="1">Cell membrane</location>
        <topology evidence="1">Multi-pass membrane protein</topology>
    </subcellularLocation>
</comment>
<dbReference type="Gene3D" id="3.40.1110.10">
    <property type="entry name" value="Calcium-transporting ATPase, cytoplasmic domain N"/>
    <property type="match status" value="1"/>
</dbReference>
<evidence type="ECO:0000256" key="4">
    <source>
        <dbReference type="ARBA" id="ARBA00022989"/>
    </source>
</evidence>
<evidence type="ECO:0000313" key="8">
    <source>
        <dbReference type="EMBL" id="GAA2222157.1"/>
    </source>
</evidence>
<dbReference type="InterPro" id="IPR023299">
    <property type="entry name" value="ATPase_P-typ_cyto_dom_N"/>
</dbReference>
<protein>
    <submittedName>
        <fullName evidence="8">HAD-IC family P-type ATPase</fullName>
    </submittedName>
</protein>
<evidence type="ECO:0000256" key="3">
    <source>
        <dbReference type="ARBA" id="ARBA00022967"/>
    </source>
</evidence>
<feature type="domain" description="P-type ATPase A" evidence="7">
    <location>
        <begin position="102"/>
        <end position="202"/>
    </location>
</feature>
<dbReference type="InterPro" id="IPR036412">
    <property type="entry name" value="HAD-like_sf"/>
</dbReference>
<feature type="transmembrane region" description="Helical" evidence="6">
    <location>
        <begin position="745"/>
        <end position="765"/>
    </location>
</feature>
<feature type="transmembrane region" description="Helical" evidence="6">
    <location>
        <begin position="48"/>
        <end position="66"/>
    </location>
</feature>
<dbReference type="RefSeq" id="WP_259477948.1">
    <property type="nucleotide sequence ID" value="NZ_BAAAQY010000001.1"/>
</dbReference>
<feature type="transmembrane region" description="Helical" evidence="6">
    <location>
        <begin position="632"/>
        <end position="650"/>
    </location>
</feature>
<feature type="transmembrane region" description="Helical" evidence="6">
    <location>
        <begin position="271"/>
        <end position="296"/>
    </location>
</feature>
<dbReference type="Pfam" id="PF00122">
    <property type="entry name" value="E1-E2_ATPase"/>
    <property type="match status" value="1"/>
</dbReference>
<accession>A0ABN3D6I8</accession>
<dbReference type="InterPro" id="IPR018303">
    <property type="entry name" value="ATPase_P-typ_P_site"/>
</dbReference>
<dbReference type="InterPro" id="IPR008250">
    <property type="entry name" value="ATPase_P-typ_transduc_dom_A_sf"/>
</dbReference>
<dbReference type="Gene3D" id="3.40.50.1000">
    <property type="entry name" value="HAD superfamily/HAD-like"/>
    <property type="match status" value="1"/>
</dbReference>
<name>A0ABN3D6I8_9MICO</name>
<dbReference type="Gene3D" id="1.20.1110.10">
    <property type="entry name" value="Calcium-transporting ATPase, transmembrane domain"/>
    <property type="match status" value="1"/>
</dbReference>
<keyword evidence="2 6" id="KW-0812">Transmembrane</keyword>
<feature type="transmembrane region" description="Helical" evidence="6">
    <location>
        <begin position="719"/>
        <end position="738"/>
    </location>
</feature>
<dbReference type="SUPFAM" id="SSF56784">
    <property type="entry name" value="HAD-like"/>
    <property type="match status" value="1"/>
</dbReference>
<evidence type="ECO:0000256" key="5">
    <source>
        <dbReference type="ARBA" id="ARBA00023136"/>
    </source>
</evidence>
<evidence type="ECO:0000259" key="7">
    <source>
        <dbReference type="Pfam" id="PF00122"/>
    </source>
</evidence>
<dbReference type="SUPFAM" id="SSF81660">
    <property type="entry name" value="Metal cation-transporting ATPase, ATP-binding domain N"/>
    <property type="match status" value="1"/>
</dbReference>
<keyword evidence="3" id="KW-1278">Translocase</keyword>
<dbReference type="Proteomes" id="UP001500929">
    <property type="component" value="Unassembled WGS sequence"/>
</dbReference>
<evidence type="ECO:0000256" key="2">
    <source>
        <dbReference type="ARBA" id="ARBA00022692"/>
    </source>
</evidence>
<comment type="caution">
    <text evidence="8">The sequence shown here is derived from an EMBL/GenBank/DDBJ whole genome shotgun (WGS) entry which is preliminary data.</text>
</comment>
<dbReference type="PRINTS" id="PR00119">
    <property type="entry name" value="CATATPASE"/>
</dbReference>
<dbReference type="SFLD" id="SFLDG00002">
    <property type="entry name" value="C1.7:_P-type_atpase_like"/>
    <property type="match status" value="1"/>
</dbReference>
<dbReference type="InterPro" id="IPR059000">
    <property type="entry name" value="ATPase_P-type_domA"/>
</dbReference>
<dbReference type="SUPFAM" id="SSF81653">
    <property type="entry name" value="Calcium ATPase, transduction domain A"/>
    <property type="match status" value="1"/>
</dbReference>
<evidence type="ECO:0000256" key="1">
    <source>
        <dbReference type="ARBA" id="ARBA00004651"/>
    </source>
</evidence>
<dbReference type="SFLD" id="SFLDS00003">
    <property type="entry name" value="Haloacid_Dehalogenase"/>
    <property type="match status" value="1"/>
</dbReference>
<sequence>MTQTGERGHTAERGLTAAEVAERVEKGLANVADDTTSRSVASILRENVLTFFNAILTVCFIVVVALGDFGDAVFFGIVVVNALIGIVQELRAKASLERLALLAAPEAAVRRDGDVVVLKPEAVVQDDLLLLRPGDQVTADGSIVAVADLLVDESMLTGESEPIAKRVGDTVLSGSFVVAGTATAQVTAVGAASYANRLTREIKKHTVVHSELRAATTRILVYLSWLLIPVIAIVIVGRIIVYGAAGPDGVFEFDDLAQVPWESWRLAALDAVASVVGMIPEGLVLLTSLAFGVAVVQLGRQKVLVQELAAVEVLARVDVLCLDKTGTLTTGEIGFERLITLDDTVPAHAIDTVLGLIAHDVAANPTALALRPHFADDGETVLERLPFSSRRAFSALTFERDGVRQTWLLGAPERLLAGSPDALALATETASTGRRTLALARAEGEAADFAEFRAGDALGSGVRPAAIAVFHESVRPDARPTLDYFDQQDVRVIVLSGDNPVTVGAIAGELGLSTASHAVDAGTLRTDDELDASLARSSVYGRVAPEQKRRVVHALQAEGRTVAMTGDGVNDAMAIKDADLGIAMGNATPATRAVSRLVLLEGRFDRLPTVLVYARRVIANVERVSNLFLSKTVYGVVLALVSAFLLWKFPFLPRQMTLVSTLAIGIPSFFLALAPNSRRYRPGVLKRVLSFSIPAGLIASAAIVASYSVLQTMVGLDEARSLVCITLFAVSLWILCVLARPLTSWRLLLVLGVTVVFVLAYLVPLSREFFVLEVRSLPALGLAVAIGVVGAAFIELWYRIAKSRGLVSDRE</sequence>
<keyword evidence="4 6" id="KW-1133">Transmembrane helix</keyword>
<dbReference type="SUPFAM" id="SSF81665">
    <property type="entry name" value="Calcium ATPase, transmembrane domain M"/>
    <property type="match status" value="1"/>
</dbReference>